<protein>
    <submittedName>
        <fullName evidence="1">Uncharacterized protein</fullName>
    </submittedName>
</protein>
<dbReference type="EMBL" id="SNRW01000353">
    <property type="protein sequence ID" value="KAA6401659.1"/>
    <property type="molecule type" value="Genomic_DNA"/>
</dbReference>
<dbReference type="AlphaFoldDB" id="A0A5J4X365"/>
<comment type="caution">
    <text evidence="1">The sequence shown here is derived from an EMBL/GenBank/DDBJ whole genome shotgun (WGS) entry which is preliminary data.</text>
</comment>
<dbReference type="OrthoDB" id="6153129at2759"/>
<name>A0A5J4X365_9EUKA</name>
<dbReference type="EMBL" id="SNRW01000353">
    <property type="protein sequence ID" value="KAA6401658.1"/>
    <property type="molecule type" value="Genomic_DNA"/>
</dbReference>
<organism evidence="1 3">
    <name type="scientific">Streblomastix strix</name>
    <dbReference type="NCBI Taxonomy" id="222440"/>
    <lineage>
        <taxon>Eukaryota</taxon>
        <taxon>Metamonada</taxon>
        <taxon>Preaxostyla</taxon>
        <taxon>Oxymonadida</taxon>
        <taxon>Streblomastigidae</taxon>
        <taxon>Streblomastix</taxon>
    </lineage>
</organism>
<reference evidence="1 3" key="1">
    <citation type="submission" date="2019-03" db="EMBL/GenBank/DDBJ databases">
        <title>Single cell metagenomics reveals metabolic interactions within the superorganism composed of flagellate Streblomastix strix and complex community of Bacteroidetes bacteria on its surface.</title>
        <authorList>
            <person name="Treitli S.C."/>
            <person name="Kolisko M."/>
            <person name="Husnik F."/>
            <person name="Keeling P."/>
            <person name="Hampl V."/>
        </authorList>
    </citation>
    <scope>NUCLEOTIDE SEQUENCE [LARGE SCALE GENOMIC DNA]</scope>
    <source>
        <strain evidence="1">ST1C</strain>
    </source>
</reference>
<gene>
    <name evidence="1" type="ORF">EZS28_002815</name>
    <name evidence="2" type="ORF">EZS28_002816</name>
</gene>
<evidence type="ECO:0000313" key="3">
    <source>
        <dbReference type="Proteomes" id="UP000324800"/>
    </source>
</evidence>
<accession>A0A5J4X365</accession>
<proteinExistence type="predicted"/>
<evidence type="ECO:0000313" key="2">
    <source>
        <dbReference type="EMBL" id="KAA6401659.1"/>
    </source>
</evidence>
<dbReference type="Proteomes" id="UP000324800">
    <property type="component" value="Unassembled WGS sequence"/>
</dbReference>
<evidence type="ECO:0000313" key="1">
    <source>
        <dbReference type="EMBL" id="KAA6401658.1"/>
    </source>
</evidence>
<sequence length="122" mass="14332">MDSVLFCNLDIDSMYLAIVESLIESYKYGLKYVIKDQRFFDQHYKEWFPWNDCTVAQEKKLIGITTESQGENIVCLARKSYSLCNRNEQNDDIVSLVNRMKRVSEKKANLTTNDYIKRLNDG</sequence>